<evidence type="ECO:0000259" key="2">
    <source>
        <dbReference type="Pfam" id="PF10400"/>
    </source>
</evidence>
<dbReference type="RefSeq" id="WP_121621961.1">
    <property type="nucleotide sequence ID" value="NZ_JACIIW010000003.1"/>
</dbReference>
<reference evidence="3 4" key="1">
    <citation type="submission" date="2018-10" db="EMBL/GenBank/DDBJ databases">
        <title>Xanthobacter tagetidis genome sequencing and assembly.</title>
        <authorList>
            <person name="Maclea K.S."/>
            <person name="Goen A.E."/>
            <person name="Fatima S.A."/>
        </authorList>
    </citation>
    <scope>NUCLEOTIDE SEQUENCE [LARGE SCALE GENOMIC DNA]</scope>
    <source>
        <strain evidence="3 4">ATCC 700314</strain>
    </source>
</reference>
<dbReference type="OrthoDB" id="3186544at2"/>
<accession>A0A3L7AKZ6</accession>
<gene>
    <name evidence="3" type="ORF">D9R14_03705</name>
</gene>
<dbReference type="EMBL" id="RCTF01000002">
    <property type="protein sequence ID" value="RLP81109.1"/>
    <property type="molecule type" value="Genomic_DNA"/>
</dbReference>
<dbReference type="Gene3D" id="1.10.10.10">
    <property type="entry name" value="Winged helix-like DNA-binding domain superfamily/Winged helix DNA-binding domain"/>
    <property type="match status" value="1"/>
</dbReference>
<evidence type="ECO:0000259" key="1">
    <source>
        <dbReference type="Pfam" id="PF03551"/>
    </source>
</evidence>
<dbReference type="Pfam" id="PF03551">
    <property type="entry name" value="PadR"/>
    <property type="match status" value="1"/>
</dbReference>
<organism evidence="3 4">
    <name type="scientific">Xanthobacter tagetidis</name>
    <dbReference type="NCBI Taxonomy" id="60216"/>
    <lineage>
        <taxon>Bacteria</taxon>
        <taxon>Pseudomonadati</taxon>
        <taxon>Pseudomonadota</taxon>
        <taxon>Alphaproteobacteria</taxon>
        <taxon>Hyphomicrobiales</taxon>
        <taxon>Xanthobacteraceae</taxon>
        <taxon>Xanthobacter</taxon>
    </lineage>
</organism>
<dbReference type="PANTHER" id="PTHR43252:SF4">
    <property type="entry name" value="TRANSCRIPTIONAL REGULATORY PROTEIN"/>
    <property type="match status" value="1"/>
</dbReference>
<dbReference type="Proteomes" id="UP000269692">
    <property type="component" value="Unassembled WGS sequence"/>
</dbReference>
<evidence type="ECO:0000313" key="3">
    <source>
        <dbReference type="EMBL" id="RLP81109.1"/>
    </source>
</evidence>
<dbReference type="InterPro" id="IPR018309">
    <property type="entry name" value="Tscrpt_reg_PadR_C"/>
</dbReference>
<dbReference type="InterPro" id="IPR036388">
    <property type="entry name" value="WH-like_DNA-bd_sf"/>
</dbReference>
<dbReference type="SUPFAM" id="SSF46785">
    <property type="entry name" value="Winged helix' DNA-binding domain"/>
    <property type="match status" value="1"/>
</dbReference>
<dbReference type="Pfam" id="PF10400">
    <property type="entry name" value="Vir_act_alpha_C"/>
    <property type="match status" value="1"/>
</dbReference>
<feature type="domain" description="Transcription regulator PadR N-terminal" evidence="1">
    <location>
        <begin position="7"/>
        <end position="80"/>
    </location>
</feature>
<dbReference type="AlphaFoldDB" id="A0A3L7AKZ6"/>
<name>A0A3L7AKZ6_9HYPH</name>
<dbReference type="InterPro" id="IPR005149">
    <property type="entry name" value="Tscrpt_reg_PadR_N"/>
</dbReference>
<dbReference type="Gene3D" id="6.10.140.190">
    <property type="match status" value="1"/>
</dbReference>
<feature type="domain" description="Transcription regulator PadR C-terminal" evidence="2">
    <location>
        <begin position="92"/>
        <end position="162"/>
    </location>
</feature>
<keyword evidence="4" id="KW-1185">Reference proteome</keyword>
<sequence>MSLKFALLGLIAIQPASGYDLKRTIERSIYYIWNATSPQIYNTLAKLREEGFITSVDLPQRSKPDKKIHAITPQGQEALAAFLNEPIRSSVTRDEVLLRIFFGNFADRATIHKELLLTLERIREECAYLETVEARITAHPGPKMEARKFQLLSLRMKVAQMRAMEEELVRFLASESAQPLENFEQV</sequence>
<comment type="caution">
    <text evidence="3">The sequence shown here is derived from an EMBL/GenBank/DDBJ whole genome shotgun (WGS) entry which is preliminary data.</text>
</comment>
<dbReference type="InterPro" id="IPR036390">
    <property type="entry name" value="WH_DNA-bd_sf"/>
</dbReference>
<evidence type="ECO:0000313" key="4">
    <source>
        <dbReference type="Proteomes" id="UP000269692"/>
    </source>
</evidence>
<dbReference type="PANTHER" id="PTHR43252">
    <property type="entry name" value="TRANSCRIPTIONAL REGULATOR YQJI"/>
    <property type="match status" value="1"/>
</dbReference>
<proteinExistence type="predicted"/>
<protein>
    <submittedName>
        <fullName evidence="3">PadR family transcriptional regulator</fullName>
    </submittedName>
</protein>